<dbReference type="Pfam" id="PF01826">
    <property type="entry name" value="TIL"/>
    <property type="match status" value="1"/>
</dbReference>
<evidence type="ECO:0000256" key="1">
    <source>
        <dbReference type="SAM" id="SignalP"/>
    </source>
</evidence>
<dbReference type="InterPro" id="IPR002919">
    <property type="entry name" value="TIL_dom"/>
</dbReference>
<protein>
    <submittedName>
        <fullName evidence="3">Putative trypsin inhibitor like cysteine rich domain protein</fullName>
    </submittedName>
</protein>
<keyword evidence="1" id="KW-0732">Signal</keyword>
<sequence length="135" mass="15547">MARMNILSFAVIVVLCTFLLPATAIEPASEALTFRGGSGWHQPHWPNWHWPNWHWPGWPIWPRCRWGEVYKQCVSSSCGEKRCSDIGRPRAGCTRDCQSGCFCMNGLYRNRRGRCVFKWRCRRGGFIAPVPYGAE</sequence>
<evidence type="ECO:0000259" key="2">
    <source>
        <dbReference type="Pfam" id="PF01826"/>
    </source>
</evidence>
<dbReference type="AlphaFoldDB" id="A0A6G5A3X1"/>
<feature type="signal peptide" evidence="1">
    <location>
        <begin position="1"/>
        <end position="24"/>
    </location>
</feature>
<evidence type="ECO:0000313" key="3">
    <source>
        <dbReference type="EMBL" id="NIE45692.1"/>
    </source>
</evidence>
<dbReference type="SUPFAM" id="SSF57567">
    <property type="entry name" value="Serine protease inhibitors"/>
    <property type="match status" value="1"/>
</dbReference>
<name>A0A6G5A3X1_RHIMP</name>
<feature type="domain" description="TIL" evidence="2">
    <location>
        <begin position="64"/>
        <end position="121"/>
    </location>
</feature>
<organism evidence="3">
    <name type="scientific">Rhipicephalus microplus</name>
    <name type="common">Cattle tick</name>
    <name type="synonym">Boophilus microplus</name>
    <dbReference type="NCBI Taxonomy" id="6941"/>
    <lineage>
        <taxon>Eukaryota</taxon>
        <taxon>Metazoa</taxon>
        <taxon>Ecdysozoa</taxon>
        <taxon>Arthropoda</taxon>
        <taxon>Chelicerata</taxon>
        <taxon>Arachnida</taxon>
        <taxon>Acari</taxon>
        <taxon>Parasitiformes</taxon>
        <taxon>Ixodida</taxon>
        <taxon>Ixodoidea</taxon>
        <taxon>Ixodidae</taxon>
        <taxon>Rhipicephalinae</taxon>
        <taxon>Rhipicephalus</taxon>
        <taxon>Boophilus</taxon>
    </lineage>
</organism>
<reference evidence="3" key="1">
    <citation type="submission" date="2020-03" db="EMBL/GenBank/DDBJ databases">
        <title>A transcriptome and proteome of the tick Rhipicephalus microplus shaped by the genetic composition of its hosts and developmental stage.</title>
        <authorList>
            <person name="Garcia G.R."/>
            <person name="Ribeiro J.M.C."/>
            <person name="Maruyama S.R."/>
            <person name="Gardinasse L.G."/>
            <person name="Nelson K."/>
            <person name="Ferreira B.R."/>
            <person name="Andrade T.G."/>
            <person name="Santos I.K.F.M."/>
        </authorList>
    </citation>
    <scope>NUCLEOTIDE SEQUENCE</scope>
    <source>
        <strain evidence="3">NSGR</strain>
        <tissue evidence="3">Salivary glands</tissue>
    </source>
</reference>
<accession>A0A6G5A3X1</accession>
<proteinExistence type="predicted"/>
<dbReference type="InterPro" id="IPR036084">
    <property type="entry name" value="Ser_inhib-like_sf"/>
</dbReference>
<feature type="chain" id="PRO_5026116014" evidence="1">
    <location>
        <begin position="25"/>
        <end position="135"/>
    </location>
</feature>
<dbReference type="EMBL" id="GIKN01003419">
    <property type="protein sequence ID" value="NIE45692.1"/>
    <property type="molecule type" value="Transcribed_RNA"/>
</dbReference>
<dbReference type="Gene3D" id="2.10.25.10">
    <property type="entry name" value="Laminin"/>
    <property type="match status" value="1"/>
</dbReference>
<dbReference type="CDD" id="cd19941">
    <property type="entry name" value="TIL"/>
    <property type="match status" value="1"/>
</dbReference>